<evidence type="ECO:0000256" key="4">
    <source>
        <dbReference type="ARBA" id="ARBA00022833"/>
    </source>
</evidence>
<dbReference type="InterPro" id="IPR051366">
    <property type="entry name" value="DEF8"/>
</dbReference>
<dbReference type="GO" id="GO:0008270">
    <property type="term" value="F:zinc ion binding"/>
    <property type="evidence" value="ECO:0007669"/>
    <property type="project" value="UniProtKB-KW"/>
</dbReference>
<keyword evidence="8" id="KW-1185">Reference proteome</keyword>
<dbReference type="SMART" id="SM01175">
    <property type="entry name" value="DUF4206"/>
    <property type="match status" value="1"/>
</dbReference>
<dbReference type="Pfam" id="PF13901">
    <property type="entry name" value="RH_dom"/>
    <property type="match status" value="1"/>
</dbReference>
<dbReference type="EMBL" id="JTDF01002108">
    <property type="protein sequence ID" value="KAF8569179.1"/>
    <property type="molecule type" value="Genomic_DNA"/>
</dbReference>
<evidence type="ECO:0000259" key="6">
    <source>
        <dbReference type="SMART" id="SM01175"/>
    </source>
</evidence>
<evidence type="ECO:0000256" key="2">
    <source>
        <dbReference type="ARBA" id="ARBA00022737"/>
    </source>
</evidence>
<feature type="region of interest" description="Disordered" evidence="5">
    <location>
        <begin position="246"/>
        <end position="265"/>
    </location>
</feature>
<name>A0A8T0DMM1_9TREM</name>
<keyword evidence="4" id="KW-0862">Zinc</keyword>
<reference evidence="7 8" key="1">
    <citation type="submission" date="2019-07" db="EMBL/GenBank/DDBJ databases">
        <title>Annotation for the trematode Paragonimus westermani.</title>
        <authorList>
            <person name="Choi Y.-J."/>
        </authorList>
    </citation>
    <scope>NUCLEOTIDE SEQUENCE [LARGE SCALE GENOMIC DNA]</scope>
    <source>
        <strain evidence="7">180907_Pwestermani</strain>
    </source>
</reference>
<evidence type="ECO:0000256" key="5">
    <source>
        <dbReference type="SAM" id="MobiDB-lite"/>
    </source>
</evidence>
<dbReference type="PANTHER" id="PTHR12326">
    <property type="entry name" value="PLECKSTRIN HOMOLOGY DOMAIN CONTAINING PROTEIN"/>
    <property type="match status" value="1"/>
</dbReference>
<gene>
    <name evidence="7" type="ORF">P879_00710</name>
</gene>
<dbReference type="AlphaFoldDB" id="A0A8T0DMM1"/>
<evidence type="ECO:0000256" key="3">
    <source>
        <dbReference type="ARBA" id="ARBA00022771"/>
    </source>
</evidence>
<keyword evidence="1" id="KW-0479">Metal-binding</keyword>
<proteinExistence type="predicted"/>
<protein>
    <recommendedName>
        <fullName evidence="6">Rubicon Homology domain-containing protein</fullName>
    </recommendedName>
</protein>
<dbReference type="OrthoDB" id="1918044at2759"/>
<comment type="caution">
    <text evidence="7">The sequence shown here is derived from an EMBL/GenBank/DDBJ whole genome shotgun (WGS) entry which is preliminary data.</text>
</comment>
<evidence type="ECO:0000313" key="7">
    <source>
        <dbReference type="EMBL" id="KAF8569179.1"/>
    </source>
</evidence>
<dbReference type="InterPro" id="IPR025258">
    <property type="entry name" value="RH_dom"/>
</dbReference>
<keyword evidence="3" id="KW-0863">Zinc-finger</keyword>
<sequence>MHHSTNIHHHANTYPEATQRYYLHHHGPYHCHNRALGIIRQNASTTSLYQLMHANGEPRPSTTTGIFRAPKPFKVKFKGSMSTGHLPSLTQKYSTPRTRTSVRGHTLIPATCSRLRLPCETCLHTVHTHRYLYCLHCPVVCHAREECTKHIPRHCPSQEFAIEGWGEGRHPMKLIEQGTLNLEEVFLSGMPGLQANKCHECGCVLDPSHGHESISTKSPARRSVVDSSEVSDEAAKKHKLSIFKHSKGHAGSGESTPRKSSLSHLSHETTHVRVCHLTGKYYCERCHWNDHWPIPGSIFLLNDVSLHPICRSSYLKLVLLWDSAICRVPSYWHREHAEASEVFNIRTKLHQLLRYTMICPNAAAIKECSELSEPTHLLGYPHYLRMCDVIEVLKGNLRGKLEGYLKTWTNHVISCKKCIDIGGRYDPGSSHNAEGAVLGKEHEPFHASQIRPLIKE</sequence>
<evidence type="ECO:0000256" key="1">
    <source>
        <dbReference type="ARBA" id="ARBA00022723"/>
    </source>
</evidence>
<organism evidence="7 8">
    <name type="scientific">Paragonimus westermani</name>
    <dbReference type="NCBI Taxonomy" id="34504"/>
    <lineage>
        <taxon>Eukaryota</taxon>
        <taxon>Metazoa</taxon>
        <taxon>Spiralia</taxon>
        <taxon>Lophotrochozoa</taxon>
        <taxon>Platyhelminthes</taxon>
        <taxon>Trematoda</taxon>
        <taxon>Digenea</taxon>
        <taxon>Plagiorchiida</taxon>
        <taxon>Troglotremata</taxon>
        <taxon>Troglotrematidae</taxon>
        <taxon>Paragonimus</taxon>
    </lineage>
</organism>
<accession>A0A8T0DMM1</accession>
<feature type="region of interest" description="Disordered" evidence="5">
    <location>
        <begin position="210"/>
        <end position="229"/>
    </location>
</feature>
<dbReference type="PANTHER" id="PTHR12326:SF3">
    <property type="entry name" value="DIFFERENTIALLY EXPRESSED IN FDCP 8 HOMOLOG"/>
    <property type="match status" value="1"/>
</dbReference>
<feature type="domain" description="Rubicon Homology" evidence="6">
    <location>
        <begin position="273"/>
        <end position="455"/>
    </location>
</feature>
<evidence type="ECO:0000313" key="8">
    <source>
        <dbReference type="Proteomes" id="UP000699462"/>
    </source>
</evidence>
<keyword evidence="2" id="KW-0677">Repeat</keyword>
<dbReference type="Proteomes" id="UP000699462">
    <property type="component" value="Unassembled WGS sequence"/>
</dbReference>